<keyword evidence="2 6" id="KW-1003">Cell membrane</keyword>
<dbReference type="Pfam" id="PF06965">
    <property type="entry name" value="Na_H_antiport_1"/>
    <property type="match status" value="1"/>
</dbReference>
<keyword evidence="6" id="KW-0739">Sodium transport</keyword>
<keyword evidence="4 6" id="KW-1133">Transmembrane helix</keyword>
<evidence type="ECO:0000313" key="7">
    <source>
        <dbReference type="EMBL" id="VEE04505.1"/>
    </source>
</evidence>
<dbReference type="OrthoDB" id="9808135at2"/>
<comment type="subcellular location">
    <subcellularLocation>
        <location evidence="1">Cell inner membrane</location>
        <topology evidence="1">Multi-pass membrane protein</topology>
    </subcellularLocation>
    <subcellularLocation>
        <location evidence="6">Cell membrane</location>
        <topology evidence="6">Multi-pass membrane protein</topology>
    </subcellularLocation>
</comment>
<comment type="catalytic activity">
    <reaction evidence="6">
        <text>Na(+)(in) + 2 H(+)(out) = Na(+)(out) + 2 H(+)(in)</text>
        <dbReference type="Rhea" id="RHEA:29251"/>
        <dbReference type="ChEBI" id="CHEBI:15378"/>
        <dbReference type="ChEBI" id="CHEBI:29101"/>
    </reaction>
</comment>
<feature type="transmembrane region" description="Helical" evidence="6">
    <location>
        <begin position="288"/>
        <end position="312"/>
    </location>
</feature>
<dbReference type="Proteomes" id="UP000279227">
    <property type="component" value="Chromosome"/>
</dbReference>
<keyword evidence="6" id="KW-0813">Transport</keyword>
<gene>
    <name evidence="7" type="primary">nhaA_1</name>
    <name evidence="6" type="synonym">nhaA</name>
    <name evidence="7" type="ORF">NCTC11432_00074</name>
</gene>
<dbReference type="NCBIfam" id="NF007112">
    <property type="entry name" value="PRK09561.1"/>
    <property type="match status" value="1"/>
</dbReference>
<dbReference type="NCBIfam" id="NF007111">
    <property type="entry name" value="PRK09560.1"/>
    <property type="match status" value="1"/>
</dbReference>
<dbReference type="GeneID" id="93022738"/>
<dbReference type="EMBL" id="LR134289">
    <property type="protein sequence ID" value="VEE04505.1"/>
    <property type="molecule type" value="Genomic_DNA"/>
</dbReference>
<dbReference type="GO" id="GO:0015385">
    <property type="term" value="F:sodium:proton antiporter activity"/>
    <property type="evidence" value="ECO:0007669"/>
    <property type="project" value="UniProtKB-UniRule"/>
</dbReference>
<evidence type="ECO:0000256" key="6">
    <source>
        <dbReference type="HAMAP-Rule" id="MF_01844"/>
    </source>
</evidence>
<dbReference type="PANTHER" id="PTHR30341:SF0">
    <property type="entry name" value="NA(+)_H(+) ANTIPORTER NHAA"/>
    <property type="match status" value="1"/>
</dbReference>
<dbReference type="RefSeq" id="WP_002980329.1">
    <property type="nucleotide sequence ID" value="NZ_CP068486.1"/>
</dbReference>
<feature type="transmembrane region" description="Helical" evidence="6">
    <location>
        <begin position="60"/>
        <end position="77"/>
    </location>
</feature>
<dbReference type="STRING" id="525257.HMPREF0204_14406"/>
<evidence type="ECO:0000256" key="4">
    <source>
        <dbReference type="ARBA" id="ARBA00022989"/>
    </source>
</evidence>
<evidence type="ECO:0000256" key="1">
    <source>
        <dbReference type="ARBA" id="ARBA00004429"/>
    </source>
</evidence>
<dbReference type="HAMAP" id="MF_01844">
    <property type="entry name" value="NhaA"/>
    <property type="match status" value="1"/>
</dbReference>
<comment type="similarity">
    <text evidence="6">Belongs to the NhaA Na(+)/H(+) (TC 2.A.33) antiporter family.</text>
</comment>
<keyword evidence="3 6" id="KW-0812">Transmembrane</keyword>
<dbReference type="GO" id="GO:0006885">
    <property type="term" value="P:regulation of pH"/>
    <property type="evidence" value="ECO:0007669"/>
    <property type="project" value="UniProtKB-UniRule"/>
</dbReference>
<dbReference type="PANTHER" id="PTHR30341">
    <property type="entry name" value="SODIUM ION/PROTON ANTIPORTER NHAA-RELATED"/>
    <property type="match status" value="1"/>
</dbReference>
<feature type="transmembrane region" description="Helical" evidence="6">
    <location>
        <begin position="255"/>
        <end position="276"/>
    </location>
</feature>
<proteinExistence type="inferred from homology"/>
<sequence length="392" mass="42944">MNLSLYFKKFFNNSQSSGIILIFCVLISLFIANSSAAENFQQFLDKEVGTHLFGLKYPVSIWINDGLMAIFFLLVGLEIKRELIEGELSSFKNASLPIFAAVGGMLVPAVIYSIFNTGTEYSNGWGIPMATDIAFSLAIISMLGKKIPNSIKIFLAALAIVDDLGAILVIAIFYTEQIHWSYLLLSFGVTALLFILNFLKVTRIIFYIIPGLFLWYFLHHSGIHATIAGVLLAFSIPTNASNVEISPLEKLEHQLHIPVSFLIMPIFALTNTNITFSNEMVTGVTSTLGLGIICGLVLGKLLGINLFSLIAIRLKLSSLPQNSNWLQMIGVGLLAGIGFTMSIFIALLSFKEEIPIQDEAKFAILIASFIAAIAGFTILSISSKENPELEEN</sequence>
<feature type="transmembrane region" description="Helical" evidence="6">
    <location>
        <begin position="362"/>
        <end position="382"/>
    </location>
</feature>
<feature type="transmembrane region" description="Helical" evidence="6">
    <location>
        <begin position="180"/>
        <end position="199"/>
    </location>
</feature>
<feature type="transmembrane region" description="Helical" evidence="6">
    <location>
        <begin position="324"/>
        <end position="350"/>
    </location>
</feature>
<feature type="transmembrane region" description="Helical" evidence="6">
    <location>
        <begin position="211"/>
        <end position="235"/>
    </location>
</feature>
<feature type="transmembrane region" description="Helical" evidence="6">
    <location>
        <begin position="98"/>
        <end position="115"/>
    </location>
</feature>
<dbReference type="InterPro" id="IPR004670">
    <property type="entry name" value="NhaA"/>
</dbReference>
<dbReference type="GO" id="GO:0005886">
    <property type="term" value="C:plasma membrane"/>
    <property type="evidence" value="ECO:0007669"/>
    <property type="project" value="UniProtKB-SubCell"/>
</dbReference>
<keyword evidence="6" id="KW-0050">Antiport</keyword>
<comment type="function">
    <text evidence="6">Na(+)/H(+) antiporter that extrudes sodium in exchange for external protons.</text>
</comment>
<evidence type="ECO:0000256" key="5">
    <source>
        <dbReference type="ARBA" id="ARBA00023136"/>
    </source>
</evidence>
<dbReference type="AlphaFoldDB" id="A0A448AW80"/>
<keyword evidence="6" id="KW-0406">Ion transport</keyword>
<evidence type="ECO:0000256" key="2">
    <source>
        <dbReference type="ARBA" id="ARBA00022475"/>
    </source>
</evidence>
<name>A0A448AW80_CHRGE</name>
<dbReference type="KEGG" id="cgle:NCTC11432_00074"/>
<evidence type="ECO:0000313" key="8">
    <source>
        <dbReference type="Proteomes" id="UP000279227"/>
    </source>
</evidence>
<dbReference type="InterPro" id="IPR023171">
    <property type="entry name" value="Na/H_antiporter_dom_sf"/>
</dbReference>
<dbReference type="NCBIfam" id="TIGR00773">
    <property type="entry name" value="NhaA"/>
    <property type="match status" value="1"/>
</dbReference>
<dbReference type="Gene3D" id="1.20.1530.10">
    <property type="entry name" value="Na+/H+ antiporter like domain"/>
    <property type="match status" value="1"/>
</dbReference>
<reference evidence="7 8" key="1">
    <citation type="submission" date="2018-12" db="EMBL/GenBank/DDBJ databases">
        <authorList>
            <consortium name="Pathogen Informatics"/>
        </authorList>
    </citation>
    <scope>NUCLEOTIDE SEQUENCE [LARGE SCALE GENOMIC DNA]</scope>
    <source>
        <strain evidence="7 8">NCTC11432</strain>
    </source>
</reference>
<protein>
    <recommendedName>
        <fullName evidence="6">Na(+)/H(+) antiporter NhaA</fullName>
    </recommendedName>
    <alternativeName>
        <fullName evidence="6">Sodium/proton antiporter NhaA</fullName>
    </alternativeName>
</protein>
<feature type="transmembrane region" description="Helical" evidence="6">
    <location>
        <begin position="153"/>
        <end position="174"/>
    </location>
</feature>
<evidence type="ECO:0000256" key="3">
    <source>
        <dbReference type="ARBA" id="ARBA00022692"/>
    </source>
</evidence>
<organism evidence="7 8">
    <name type="scientific">Chryseobacterium gleum</name>
    <name type="common">Flavobacterium gleum</name>
    <dbReference type="NCBI Taxonomy" id="250"/>
    <lineage>
        <taxon>Bacteria</taxon>
        <taxon>Pseudomonadati</taxon>
        <taxon>Bacteroidota</taxon>
        <taxon>Flavobacteriia</taxon>
        <taxon>Flavobacteriales</taxon>
        <taxon>Weeksellaceae</taxon>
        <taxon>Chryseobacterium group</taxon>
        <taxon>Chryseobacterium</taxon>
    </lineage>
</organism>
<keyword evidence="6" id="KW-0915">Sodium</keyword>
<accession>A0A448AW80</accession>
<keyword evidence="5 6" id="KW-0472">Membrane</keyword>